<dbReference type="InterPro" id="IPR050471">
    <property type="entry name" value="AB_hydrolase"/>
</dbReference>
<dbReference type="Pfam" id="PF00561">
    <property type="entry name" value="Abhydrolase_1"/>
    <property type="match status" value="1"/>
</dbReference>
<dbReference type="PANTHER" id="PTHR43433">
    <property type="entry name" value="HYDROLASE, ALPHA/BETA FOLD FAMILY PROTEIN"/>
    <property type="match status" value="1"/>
</dbReference>
<dbReference type="InterPro" id="IPR000073">
    <property type="entry name" value="AB_hydrolase_1"/>
</dbReference>
<sequence length="355" mass="38624">MACCRCCRCCRCCSCAAAGAVIALLAAVLTGMCYNASLAAQRLIEPMPTAEELPAGARYFRDRPSDGGRLEWHEYGSTEPGAQVWLLVHGSVSTGGVFHIFPGFDRRMRELGVRVIAPTMPGWGASDAYTPVFKMTGGLWLARWTQDTLALLDSLGVDKFAVSGMSLGAPPALALAAAAQSKRRLVAVAALIANMWNHPGFDIVEAISYTAMERLAIRALQSQYLGSAAAWLMRKMILGTTDFSTSPMVPDDVTWDRGLWGSDMQRAFRYQLAGQVQSNRLAFIHTPAPLVDWAVFDDSVPVYVFYGDRDDVCPPVMAAHTATMLPWAKRMEFRGTHFHLDIFSVAQALFAGASG</sequence>
<reference evidence="2" key="1">
    <citation type="submission" date="2021-02" db="EMBL/GenBank/DDBJ databases">
        <authorList>
            <person name="Dougan E. K."/>
            <person name="Rhodes N."/>
            <person name="Thang M."/>
            <person name="Chan C."/>
        </authorList>
    </citation>
    <scope>NUCLEOTIDE SEQUENCE</scope>
</reference>
<accession>A0A812NQJ2</accession>
<gene>
    <name evidence="2" type="ORF">SNAT2548_LOCUS17367</name>
</gene>
<dbReference type="PANTHER" id="PTHR43433:SF5">
    <property type="entry name" value="AB HYDROLASE-1 DOMAIN-CONTAINING PROTEIN"/>
    <property type="match status" value="1"/>
</dbReference>
<protein>
    <recommendedName>
        <fullName evidence="1">AB hydrolase-1 domain-containing protein</fullName>
    </recommendedName>
</protein>
<dbReference type="EMBL" id="CAJNDS010002109">
    <property type="protein sequence ID" value="CAE7332010.1"/>
    <property type="molecule type" value="Genomic_DNA"/>
</dbReference>
<dbReference type="InterPro" id="IPR029058">
    <property type="entry name" value="AB_hydrolase_fold"/>
</dbReference>
<feature type="domain" description="AB hydrolase-1" evidence="1">
    <location>
        <begin position="86"/>
        <end position="203"/>
    </location>
</feature>
<evidence type="ECO:0000313" key="2">
    <source>
        <dbReference type="EMBL" id="CAE7332010.1"/>
    </source>
</evidence>
<dbReference type="AlphaFoldDB" id="A0A812NQJ2"/>
<dbReference type="SUPFAM" id="SSF53474">
    <property type="entry name" value="alpha/beta-Hydrolases"/>
    <property type="match status" value="1"/>
</dbReference>
<comment type="caution">
    <text evidence="2">The sequence shown here is derived from an EMBL/GenBank/DDBJ whole genome shotgun (WGS) entry which is preliminary data.</text>
</comment>
<evidence type="ECO:0000259" key="1">
    <source>
        <dbReference type="Pfam" id="PF00561"/>
    </source>
</evidence>
<organism evidence="2 3">
    <name type="scientific">Symbiodinium natans</name>
    <dbReference type="NCBI Taxonomy" id="878477"/>
    <lineage>
        <taxon>Eukaryota</taxon>
        <taxon>Sar</taxon>
        <taxon>Alveolata</taxon>
        <taxon>Dinophyceae</taxon>
        <taxon>Suessiales</taxon>
        <taxon>Symbiodiniaceae</taxon>
        <taxon>Symbiodinium</taxon>
    </lineage>
</organism>
<name>A0A812NQJ2_9DINO</name>
<dbReference type="OrthoDB" id="294702at2759"/>
<keyword evidence="3" id="KW-1185">Reference proteome</keyword>
<evidence type="ECO:0000313" key="3">
    <source>
        <dbReference type="Proteomes" id="UP000604046"/>
    </source>
</evidence>
<dbReference type="Gene3D" id="3.40.50.1820">
    <property type="entry name" value="alpha/beta hydrolase"/>
    <property type="match status" value="1"/>
</dbReference>
<dbReference type="Proteomes" id="UP000604046">
    <property type="component" value="Unassembled WGS sequence"/>
</dbReference>
<proteinExistence type="predicted"/>